<proteinExistence type="predicted"/>
<feature type="compositionally biased region" description="Low complexity" evidence="1">
    <location>
        <begin position="189"/>
        <end position="202"/>
    </location>
</feature>
<gene>
    <name evidence="2" type="ORF">EMWEY_00059780</name>
</gene>
<sequence>TQWVQLCEYYNDAVNTNIDPSVGISLQDLAKIYSLQSGDLDRDYELLYPTLRQGEGEEIDIEELDRLSDESLEISANEQSDLEESTEDDDDDLPNEADDEGDDQKALANTEEDRIEYELKTKLNARKLQFIYNYVTQEHRGPAVDELISSVPFLAAKTLETHLLLLSPVFGKEAPLGLTSSSLRLSRGTSSIAASSSSSPTSFTGEETDKTKK</sequence>
<keyword evidence="3" id="KW-1185">Reference proteome</keyword>
<reference evidence="2" key="2">
    <citation type="submission" date="2013-10" db="EMBL/GenBank/DDBJ databases">
        <authorList>
            <person name="Aslett M."/>
        </authorList>
    </citation>
    <scope>NUCLEOTIDE SEQUENCE [LARGE SCALE GENOMIC DNA]</scope>
    <source>
        <strain evidence="2">Weybridge</strain>
    </source>
</reference>
<dbReference type="AlphaFoldDB" id="U6MEG3"/>
<evidence type="ECO:0000256" key="1">
    <source>
        <dbReference type="SAM" id="MobiDB-lite"/>
    </source>
</evidence>
<feature type="compositionally biased region" description="Acidic residues" evidence="1">
    <location>
        <begin position="80"/>
        <end position="102"/>
    </location>
</feature>
<organism evidence="2 3">
    <name type="scientific">Eimeria maxima</name>
    <name type="common">Coccidian parasite</name>
    <dbReference type="NCBI Taxonomy" id="5804"/>
    <lineage>
        <taxon>Eukaryota</taxon>
        <taxon>Sar</taxon>
        <taxon>Alveolata</taxon>
        <taxon>Apicomplexa</taxon>
        <taxon>Conoidasida</taxon>
        <taxon>Coccidia</taxon>
        <taxon>Eucoccidiorida</taxon>
        <taxon>Eimeriorina</taxon>
        <taxon>Eimeriidae</taxon>
        <taxon>Eimeria</taxon>
    </lineage>
</organism>
<dbReference type="GeneID" id="25339964"/>
<dbReference type="Proteomes" id="UP000030763">
    <property type="component" value="Unassembled WGS sequence"/>
</dbReference>
<dbReference type="VEuPathDB" id="ToxoDB:EMWEY_00059780"/>
<feature type="region of interest" description="Disordered" evidence="1">
    <location>
        <begin position="189"/>
        <end position="213"/>
    </location>
</feature>
<name>U6MEG3_EIMMA</name>
<evidence type="ECO:0000313" key="3">
    <source>
        <dbReference type="Proteomes" id="UP000030763"/>
    </source>
</evidence>
<dbReference type="RefSeq" id="XP_013336680.1">
    <property type="nucleotide sequence ID" value="XM_013481226.1"/>
</dbReference>
<dbReference type="EMBL" id="HG721212">
    <property type="protein sequence ID" value="CDJ60035.1"/>
    <property type="molecule type" value="Genomic_DNA"/>
</dbReference>
<feature type="region of interest" description="Disordered" evidence="1">
    <location>
        <begin position="76"/>
        <end position="112"/>
    </location>
</feature>
<feature type="non-terminal residue" evidence="2">
    <location>
        <position position="213"/>
    </location>
</feature>
<feature type="non-terminal residue" evidence="2">
    <location>
        <position position="1"/>
    </location>
</feature>
<evidence type="ECO:0000313" key="2">
    <source>
        <dbReference type="EMBL" id="CDJ60035.1"/>
    </source>
</evidence>
<accession>U6MEG3</accession>
<protein>
    <submittedName>
        <fullName evidence="2">Uncharacterized protein</fullName>
    </submittedName>
</protein>
<reference evidence="2" key="1">
    <citation type="submission" date="2013-10" db="EMBL/GenBank/DDBJ databases">
        <title>Genomic analysis of the causative agents of coccidiosis in chickens.</title>
        <authorList>
            <person name="Reid A.J."/>
            <person name="Blake D."/>
            <person name="Billington K."/>
            <person name="Browne H."/>
            <person name="Dunn M."/>
            <person name="Hung S."/>
            <person name="Kawahara F."/>
            <person name="Miranda-Saavedra D."/>
            <person name="Mourier T."/>
            <person name="Nagra H."/>
            <person name="Otto T.D."/>
            <person name="Rawlings N."/>
            <person name="Sanchez A."/>
            <person name="Sanders M."/>
            <person name="Subramaniam C."/>
            <person name="Tay Y."/>
            <person name="Dear P."/>
            <person name="Doerig C."/>
            <person name="Gruber A."/>
            <person name="Parkinson J."/>
            <person name="Shirley M."/>
            <person name="Wan K.L."/>
            <person name="Berriman M."/>
            <person name="Tomley F."/>
            <person name="Pain A."/>
        </authorList>
    </citation>
    <scope>NUCLEOTIDE SEQUENCE [LARGE SCALE GENOMIC DNA]</scope>
    <source>
        <strain evidence="2">Weybridge</strain>
    </source>
</reference>